<gene>
    <name evidence="1" type="ORF">AsAng_0051120</name>
</gene>
<dbReference type="EMBL" id="AP026867">
    <property type="protein sequence ID" value="BDS14333.1"/>
    <property type="molecule type" value="Genomic_DNA"/>
</dbReference>
<dbReference type="Proteomes" id="UP001060919">
    <property type="component" value="Chromosome"/>
</dbReference>
<accession>A0A915YJN8</accession>
<proteinExistence type="predicted"/>
<dbReference type="KEGG" id="aup:AsAng_0051120"/>
<keyword evidence="2" id="KW-1185">Reference proteome</keyword>
<organism evidence="1 2">
    <name type="scientific">Aureispira anguillae</name>
    <dbReference type="NCBI Taxonomy" id="2864201"/>
    <lineage>
        <taxon>Bacteria</taxon>
        <taxon>Pseudomonadati</taxon>
        <taxon>Bacteroidota</taxon>
        <taxon>Saprospiria</taxon>
        <taxon>Saprospirales</taxon>
        <taxon>Saprospiraceae</taxon>
        <taxon>Aureispira</taxon>
    </lineage>
</organism>
<reference evidence="1" key="1">
    <citation type="submission" date="2022-09" db="EMBL/GenBank/DDBJ databases">
        <title>Aureispira anguillicida sp. nov., isolated from Leptocephalus of Japanese eel Anguilla japonica.</title>
        <authorList>
            <person name="Yuasa K."/>
            <person name="Mekata T."/>
            <person name="Ikunari K."/>
        </authorList>
    </citation>
    <scope>NUCLEOTIDE SEQUENCE</scope>
    <source>
        <strain evidence="1">EL160426</strain>
    </source>
</reference>
<sequence length="43" mass="5064">MSVAIKLPQSIIHYDINLIQMKDKAPLSLTQEQECFFYEILHN</sequence>
<name>A0A915YJN8_9BACT</name>
<evidence type="ECO:0000313" key="1">
    <source>
        <dbReference type="EMBL" id="BDS14333.1"/>
    </source>
</evidence>
<protein>
    <submittedName>
        <fullName evidence="1">Uncharacterized protein</fullName>
    </submittedName>
</protein>
<evidence type="ECO:0000313" key="2">
    <source>
        <dbReference type="Proteomes" id="UP001060919"/>
    </source>
</evidence>
<dbReference type="AlphaFoldDB" id="A0A915YJN8"/>